<dbReference type="EMBL" id="JAHUTI010039594">
    <property type="protein sequence ID" value="MED6244467.1"/>
    <property type="molecule type" value="Genomic_DNA"/>
</dbReference>
<proteinExistence type="predicted"/>
<evidence type="ECO:0000313" key="2">
    <source>
        <dbReference type="Proteomes" id="UP001345963"/>
    </source>
</evidence>
<protein>
    <submittedName>
        <fullName evidence="1">Uncharacterized protein</fullName>
    </submittedName>
</protein>
<dbReference type="Proteomes" id="UP001345963">
    <property type="component" value="Unassembled WGS sequence"/>
</dbReference>
<sequence>MSNVFILSQFLEDLLECFGSSSCCRDHFCFSFNCFTDGPTFPQTPSGRFYDGDGLFRVTYFSQTFMSKGFHPCTPPMKVKFKQSHSDTTEMLFHIRSSKSLL</sequence>
<reference evidence="1 2" key="1">
    <citation type="submission" date="2021-07" db="EMBL/GenBank/DDBJ databases">
        <authorList>
            <person name="Palmer J.M."/>
        </authorList>
    </citation>
    <scope>NUCLEOTIDE SEQUENCE [LARGE SCALE GENOMIC DNA]</scope>
    <source>
        <strain evidence="1 2">AT_MEX2019</strain>
        <tissue evidence="1">Muscle</tissue>
    </source>
</reference>
<comment type="caution">
    <text evidence="1">The sequence shown here is derived from an EMBL/GenBank/DDBJ whole genome shotgun (WGS) entry which is preliminary data.</text>
</comment>
<evidence type="ECO:0000313" key="1">
    <source>
        <dbReference type="EMBL" id="MED6244467.1"/>
    </source>
</evidence>
<organism evidence="1 2">
    <name type="scientific">Ataeniobius toweri</name>
    <dbReference type="NCBI Taxonomy" id="208326"/>
    <lineage>
        <taxon>Eukaryota</taxon>
        <taxon>Metazoa</taxon>
        <taxon>Chordata</taxon>
        <taxon>Craniata</taxon>
        <taxon>Vertebrata</taxon>
        <taxon>Euteleostomi</taxon>
        <taxon>Actinopterygii</taxon>
        <taxon>Neopterygii</taxon>
        <taxon>Teleostei</taxon>
        <taxon>Neoteleostei</taxon>
        <taxon>Acanthomorphata</taxon>
        <taxon>Ovalentaria</taxon>
        <taxon>Atherinomorphae</taxon>
        <taxon>Cyprinodontiformes</taxon>
        <taxon>Goodeidae</taxon>
        <taxon>Ataeniobius</taxon>
    </lineage>
</organism>
<accession>A0ABU7B1T1</accession>
<name>A0ABU7B1T1_9TELE</name>
<keyword evidence="2" id="KW-1185">Reference proteome</keyword>
<gene>
    <name evidence="1" type="ORF">ATANTOWER_011890</name>
</gene>